<organism evidence="3 4">
    <name type="scientific">Vreelandella andesensis</name>
    <dbReference type="NCBI Taxonomy" id="447567"/>
    <lineage>
        <taxon>Bacteria</taxon>
        <taxon>Pseudomonadati</taxon>
        <taxon>Pseudomonadota</taxon>
        <taxon>Gammaproteobacteria</taxon>
        <taxon>Oceanospirillales</taxon>
        <taxon>Halomonadaceae</taxon>
        <taxon>Vreelandella</taxon>
    </lineage>
</organism>
<gene>
    <name evidence="3" type="ORF">ELY33_04590</name>
</gene>
<dbReference type="PROSITE" id="PS50887">
    <property type="entry name" value="GGDEF"/>
    <property type="match status" value="1"/>
</dbReference>
<comment type="caution">
    <text evidence="3">The sequence shown here is derived from an EMBL/GenBank/DDBJ whole genome shotgun (WGS) entry which is preliminary data.</text>
</comment>
<dbReference type="RefSeq" id="WP_126944624.1">
    <property type="nucleotide sequence ID" value="NZ_RZHG01000008.1"/>
</dbReference>
<feature type="transmembrane region" description="Helical" evidence="1">
    <location>
        <begin position="132"/>
        <end position="148"/>
    </location>
</feature>
<dbReference type="InterPro" id="IPR043128">
    <property type="entry name" value="Rev_trsase/Diguanyl_cyclase"/>
</dbReference>
<evidence type="ECO:0000256" key="1">
    <source>
        <dbReference type="SAM" id="Phobius"/>
    </source>
</evidence>
<feature type="domain" description="GGDEF" evidence="2">
    <location>
        <begin position="191"/>
        <end position="310"/>
    </location>
</feature>
<proteinExistence type="predicted"/>
<dbReference type="InterPro" id="IPR000160">
    <property type="entry name" value="GGDEF_dom"/>
</dbReference>
<dbReference type="Pfam" id="PF00990">
    <property type="entry name" value="GGDEF"/>
    <property type="match status" value="1"/>
</dbReference>
<dbReference type="InterPro" id="IPR029787">
    <property type="entry name" value="Nucleotide_cyclase"/>
</dbReference>
<feature type="transmembrane region" description="Helical" evidence="1">
    <location>
        <begin position="12"/>
        <end position="32"/>
    </location>
</feature>
<keyword evidence="1" id="KW-0812">Transmembrane</keyword>
<dbReference type="AlphaFoldDB" id="A0A433KTD0"/>
<dbReference type="Proteomes" id="UP000287336">
    <property type="component" value="Unassembled WGS sequence"/>
</dbReference>
<dbReference type="SUPFAM" id="SSF55073">
    <property type="entry name" value="Nucleotide cyclase"/>
    <property type="match status" value="1"/>
</dbReference>
<keyword evidence="4" id="KW-1185">Reference proteome</keyword>
<dbReference type="Gene3D" id="3.30.70.270">
    <property type="match status" value="1"/>
</dbReference>
<feature type="transmembrane region" description="Helical" evidence="1">
    <location>
        <begin position="38"/>
        <end position="56"/>
    </location>
</feature>
<evidence type="ECO:0000313" key="4">
    <source>
        <dbReference type="Proteomes" id="UP000287336"/>
    </source>
</evidence>
<name>A0A433KTD0_9GAMM</name>
<keyword evidence="1" id="KW-1133">Transmembrane helix</keyword>
<evidence type="ECO:0000313" key="3">
    <source>
        <dbReference type="EMBL" id="RUR32894.1"/>
    </source>
</evidence>
<feature type="transmembrane region" description="Helical" evidence="1">
    <location>
        <begin position="89"/>
        <end position="120"/>
    </location>
</feature>
<dbReference type="EMBL" id="RZHG01000008">
    <property type="protein sequence ID" value="RUR32894.1"/>
    <property type="molecule type" value="Genomic_DNA"/>
</dbReference>
<sequence>MIDQPLHRHLMTFAYTASVILVAGYTYWLYGLGNYHDLLVPMFVALLLLAALLMHYSQALNPVLPRAILLGSSYVITLSAYYYHPDIPAVWIGLPTAAAFFLLPLLSALLLTAFSGPLWWLLTHQNNASTEIVIAYSALILLLALPPWEHARQRALLRATDPNDNDCDAYHIDMLIERLHNEYQRAAMLDKRLAVLVMHLPQLDMAEEQFGPRAQTALLGALCNEVNSRCRDHDLLGRSNNATFWLVLPDTSESGAMLVRERLQRALSQRVLVETGQLETRIAVCLPRQNESFERYINRLEARAKALSIV</sequence>
<reference evidence="3 4" key="1">
    <citation type="submission" date="2018-12" db="EMBL/GenBank/DDBJ databases">
        <title>three novel Halomonas strain isolated from plants.</title>
        <authorList>
            <person name="Sun C."/>
        </authorList>
    </citation>
    <scope>NUCLEOTIDE SEQUENCE [LARGE SCALE GENOMIC DNA]</scope>
    <source>
        <strain evidence="3 4">DSM 19434</strain>
    </source>
</reference>
<feature type="transmembrane region" description="Helical" evidence="1">
    <location>
        <begin position="63"/>
        <end position="83"/>
    </location>
</feature>
<protein>
    <submittedName>
        <fullName evidence="3">Diguanylate cyclase</fullName>
    </submittedName>
</protein>
<dbReference type="OrthoDB" id="6181977at2"/>
<evidence type="ECO:0000259" key="2">
    <source>
        <dbReference type="PROSITE" id="PS50887"/>
    </source>
</evidence>
<keyword evidence="1" id="KW-0472">Membrane</keyword>
<accession>A0A433KTD0</accession>